<dbReference type="Gene3D" id="1.25.40.10">
    <property type="entry name" value="Tetratricopeptide repeat domain"/>
    <property type="match status" value="1"/>
</dbReference>
<dbReference type="SUPFAM" id="SSF48452">
    <property type="entry name" value="TPR-like"/>
    <property type="match status" value="1"/>
</dbReference>
<keyword evidence="2 3" id="KW-0802">TPR repeat</keyword>
<evidence type="ECO:0000256" key="1">
    <source>
        <dbReference type="ARBA" id="ARBA00022737"/>
    </source>
</evidence>
<evidence type="ECO:0000313" key="5">
    <source>
        <dbReference type="Proteomes" id="UP000030491"/>
    </source>
</evidence>
<dbReference type="Pfam" id="PF13431">
    <property type="entry name" value="TPR_17"/>
    <property type="match status" value="1"/>
</dbReference>
<evidence type="ECO:0000313" key="4">
    <source>
        <dbReference type="EMBL" id="KGF91744.1"/>
    </source>
</evidence>
<comment type="caution">
    <text evidence="4">The sequence shown here is derived from an EMBL/GenBank/DDBJ whole genome shotgun (WGS) entry which is preliminary data.</text>
</comment>
<evidence type="ECO:0000256" key="2">
    <source>
        <dbReference type="ARBA" id="ARBA00022803"/>
    </source>
</evidence>
<dbReference type="EMBL" id="JNAJ01000012">
    <property type="protein sequence ID" value="KGF91744.1"/>
    <property type="molecule type" value="Genomic_DNA"/>
</dbReference>
<accession>A0A0A1ZU02</accession>
<proteinExistence type="predicted"/>
<dbReference type="PANTHER" id="PTHR44858:SF1">
    <property type="entry name" value="UDP-N-ACETYLGLUCOSAMINE--PEPTIDE N-ACETYLGLUCOSAMINYLTRANSFERASE SPINDLY-RELATED"/>
    <property type="match status" value="1"/>
</dbReference>
<organism evidence="4 5">
    <name type="scientific">Prochlorococcus marinus str. MIT 9116</name>
    <dbReference type="NCBI Taxonomy" id="167544"/>
    <lineage>
        <taxon>Bacteria</taxon>
        <taxon>Bacillati</taxon>
        <taxon>Cyanobacteriota</taxon>
        <taxon>Cyanophyceae</taxon>
        <taxon>Synechococcales</taxon>
        <taxon>Prochlorococcaceae</taxon>
        <taxon>Prochlorococcus</taxon>
    </lineage>
</organism>
<dbReference type="Proteomes" id="UP000030491">
    <property type="component" value="Unassembled WGS sequence"/>
</dbReference>
<dbReference type="InterPro" id="IPR011990">
    <property type="entry name" value="TPR-like_helical_dom_sf"/>
</dbReference>
<dbReference type="PROSITE" id="PS50005">
    <property type="entry name" value="TPR"/>
    <property type="match status" value="1"/>
</dbReference>
<sequence length="121" mass="14170">MNKFFQFNELVEIGKIFSDCEAYLIALEYFDKAIALSYLPINTDRLVEAYDLRGGVKIFLSRYWESIADYSKAIELDPKNSYLYLGRGMSYEYLNQNEEALKNLQMSLALSMVDYLENEKK</sequence>
<dbReference type="PANTHER" id="PTHR44858">
    <property type="entry name" value="TETRATRICOPEPTIDE REPEAT PROTEIN 6"/>
    <property type="match status" value="1"/>
</dbReference>
<evidence type="ECO:0000256" key="3">
    <source>
        <dbReference type="PROSITE-ProRule" id="PRU00339"/>
    </source>
</evidence>
<feature type="repeat" description="TPR" evidence="3">
    <location>
        <begin position="47"/>
        <end position="80"/>
    </location>
</feature>
<dbReference type="RefSeq" id="WP_052045058.1">
    <property type="nucleotide sequence ID" value="NZ_JNAJ01000012.1"/>
</dbReference>
<keyword evidence="1" id="KW-0677">Repeat</keyword>
<dbReference type="InterPro" id="IPR050498">
    <property type="entry name" value="Ycf3"/>
</dbReference>
<gene>
    <name evidence="4" type="ORF">EU93_0891</name>
</gene>
<name>A0A0A1ZU02_PROMR</name>
<dbReference type="OrthoDB" id="537169at2"/>
<dbReference type="SMART" id="SM00028">
    <property type="entry name" value="TPR"/>
    <property type="match status" value="3"/>
</dbReference>
<dbReference type="InterPro" id="IPR019734">
    <property type="entry name" value="TPR_rpt"/>
</dbReference>
<reference evidence="5" key="1">
    <citation type="journal article" date="2014" name="Sci. Data">
        <title>Genomes of diverse isolates of the marine cyanobacterium Prochlorococcus.</title>
        <authorList>
            <person name="Biller S."/>
            <person name="Berube P."/>
            <person name="Thompson J."/>
            <person name="Kelly L."/>
            <person name="Roggensack S."/>
            <person name="Awad L."/>
            <person name="Roache-Johnson K."/>
            <person name="Ding H."/>
            <person name="Giovannoni S.J."/>
            <person name="Moore L.R."/>
            <person name="Chisholm S.W."/>
        </authorList>
    </citation>
    <scope>NUCLEOTIDE SEQUENCE [LARGE SCALE GENOMIC DNA]</scope>
</reference>
<protein>
    <submittedName>
        <fullName evidence="4">Uncharacterized protein</fullName>
    </submittedName>
</protein>
<dbReference type="AlphaFoldDB" id="A0A0A1ZU02"/>